<feature type="binding site" evidence="4">
    <location>
        <position position="127"/>
    </location>
    <ligand>
        <name>substrate</name>
    </ligand>
</feature>
<reference evidence="5 6" key="1">
    <citation type="submission" date="2019-10" db="EMBL/GenBank/DDBJ databases">
        <authorList>
            <person name="Karimi E."/>
        </authorList>
    </citation>
    <scope>NUCLEOTIDE SEQUENCE [LARGE SCALE GENOMIC DNA]</scope>
    <source>
        <strain evidence="5">Bacillus sp. 71</strain>
    </source>
</reference>
<feature type="binding site" evidence="4">
    <location>
        <position position="260"/>
    </location>
    <ligand>
        <name>substrate</name>
    </ligand>
</feature>
<evidence type="ECO:0000256" key="1">
    <source>
        <dbReference type="ARBA" id="ARBA00022801"/>
    </source>
</evidence>
<dbReference type="InterPro" id="IPR008928">
    <property type="entry name" value="6-hairpin_glycosidase_sf"/>
</dbReference>
<feature type="active site" description="Proton donor" evidence="3">
    <location>
        <position position="188"/>
    </location>
</feature>
<dbReference type="InterPro" id="IPR012341">
    <property type="entry name" value="6hp_glycosidase-like_sf"/>
</dbReference>
<dbReference type="Pfam" id="PF07470">
    <property type="entry name" value="Glyco_hydro_88"/>
    <property type="match status" value="1"/>
</dbReference>
<dbReference type="SUPFAM" id="SSF48208">
    <property type="entry name" value="Six-hairpin glycosidases"/>
    <property type="match status" value="1"/>
</dbReference>
<keyword evidence="5" id="KW-0326">Glycosidase</keyword>
<proteinExistence type="inferred from homology"/>
<dbReference type="Gene3D" id="1.50.10.10">
    <property type="match status" value="1"/>
</dbReference>
<dbReference type="PANTHER" id="PTHR36845">
    <property type="entry name" value="HYDROLASE, PUTATIVE (AFU_ORTHOLOGUE AFUA_7G05090)-RELATED"/>
    <property type="match status" value="1"/>
</dbReference>
<gene>
    <name evidence="5" type="primary">ugl</name>
    <name evidence="5" type="ORF">BACI71_30023</name>
</gene>
<dbReference type="RefSeq" id="WP_033716312.1">
    <property type="nucleotide sequence ID" value="NZ_JBNTLB010000013.1"/>
</dbReference>
<evidence type="ECO:0000256" key="3">
    <source>
        <dbReference type="PIRSR" id="PIRSR610905-1"/>
    </source>
</evidence>
<evidence type="ECO:0000313" key="6">
    <source>
        <dbReference type="Proteomes" id="UP000437562"/>
    </source>
</evidence>
<keyword evidence="1 5" id="KW-0378">Hydrolase</keyword>
<dbReference type="Proteomes" id="UP000437562">
    <property type="component" value="Unassembled WGS sequence"/>
</dbReference>
<dbReference type="GO" id="GO:0000272">
    <property type="term" value="P:polysaccharide catabolic process"/>
    <property type="evidence" value="ECO:0007669"/>
    <property type="project" value="TreeGrafter"/>
</dbReference>
<protein>
    <submittedName>
        <fullName evidence="5">Unsaturated chondroitin disaccharide hydrolase</fullName>
        <ecNumber evidence="5">3.2.1.180</ecNumber>
    </submittedName>
</protein>
<name>A0A653W3R1_BACMY</name>
<feature type="binding site" evidence="4">
    <location>
        <position position="246"/>
    </location>
    <ligand>
        <name>substrate</name>
    </ligand>
</feature>
<dbReference type="AlphaFoldDB" id="A0A653W3R1"/>
<organism evidence="5 6">
    <name type="scientific">Bacillus mycoides</name>
    <dbReference type="NCBI Taxonomy" id="1405"/>
    <lineage>
        <taxon>Bacteria</taxon>
        <taxon>Bacillati</taxon>
        <taxon>Bacillota</taxon>
        <taxon>Bacilli</taxon>
        <taxon>Bacillales</taxon>
        <taxon>Bacillaceae</taxon>
        <taxon>Bacillus</taxon>
        <taxon>Bacillus cereus group</taxon>
    </lineage>
</organism>
<evidence type="ECO:0000256" key="2">
    <source>
        <dbReference type="ARBA" id="ARBA00038358"/>
    </source>
</evidence>
<feature type="active site" description="Nucleophile" evidence="3">
    <location>
        <position position="127"/>
    </location>
</feature>
<dbReference type="InterPro" id="IPR052369">
    <property type="entry name" value="UG_Glycosaminoglycan_Hydrolase"/>
</dbReference>
<comment type="similarity">
    <text evidence="2">Belongs to the glycosyl hydrolase 88 family.</text>
</comment>
<dbReference type="PANTHER" id="PTHR36845:SF1">
    <property type="entry name" value="HYDROLASE, PUTATIVE (AFU_ORTHOLOGUE AFUA_7G05090)-RELATED"/>
    <property type="match status" value="1"/>
</dbReference>
<accession>A0A653W3R1</accession>
<evidence type="ECO:0000256" key="4">
    <source>
        <dbReference type="PIRSR" id="PIRSR610905-2"/>
    </source>
</evidence>
<feature type="binding site" evidence="4">
    <location>
        <position position="248"/>
    </location>
    <ligand>
        <name>substrate</name>
    </ligand>
</feature>
<sequence length="410" mass="46924">MTRQITKEGMNMEVFKNKPIFNQEIFQQAINDAVAKINGNLNVFANKFPDSTTIQYTYPLNTTATNRDEVLTSEEGVNIGWTTSFWTGMLWLSYELTGDESYRNTLEQHIQSFKERAEKEIDCDTHDLGFLYSISCVAAYKLTGSEAAKSAALTAADLLMKRYVEVAGILQAWGDMDDPDQRGRMIIDCLMNLPLLYWASEVTGKSIYKDTAYTHAQNSLEYIVRDDATTYHTYYFDTETGEPKFGKTYQGYSDDSCWARGQAWGIYGFALSYLYTKDERFLEMSKTLANYFLNRSPEDSVVYWDLIFTDGSGEVKDSSSSAIAVCGLLELIKYLPNEEEKQYYSNAAHKILLSLYENYSSRNEQSVNALLMHGVYAKPFNVGVDEANLWGDYYYLEALARVTKDWNPYW</sequence>
<dbReference type="GO" id="GO:0102212">
    <property type="term" value="F:unsaturated chondroitin disaccharide hydrolase activity"/>
    <property type="evidence" value="ECO:0007669"/>
    <property type="project" value="UniProtKB-EC"/>
</dbReference>
<evidence type="ECO:0000313" key="5">
    <source>
        <dbReference type="EMBL" id="VXC13066.1"/>
    </source>
</evidence>
<dbReference type="EC" id="3.2.1.180" evidence="5"/>
<dbReference type="InterPro" id="IPR010905">
    <property type="entry name" value="Glyco_hydro_88"/>
</dbReference>
<dbReference type="GO" id="GO:0052757">
    <property type="term" value="F:chondroitin hydrolase activity"/>
    <property type="evidence" value="ECO:0007669"/>
    <property type="project" value="TreeGrafter"/>
</dbReference>
<feature type="binding site" evidence="4">
    <location>
        <position position="188"/>
    </location>
    <ligand>
        <name>substrate</name>
    </ligand>
</feature>
<feature type="binding site" evidence="4">
    <location>
        <position position="264"/>
    </location>
    <ligand>
        <name>substrate</name>
    </ligand>
</feature>
<dbReference type="EMBL" id="CABWMC010000023">
    <property type="protein sequence ID" value="VXC13066.1"/>
    <property type="molecule type" value="Genomic_DNA"/>
</dbReference>